<dbReference type="Proteomes" id="UP000800981">
    <property type="component" value="Unassembled WGS sequence"/>
</dbReference>
<dbReference type="EMBL" id="JAANNP010000044">
    <property type="protein sequence ID" value="NHC15668.1"/>
    <property type="molecule type" value="Genomic_DNA"/>
</dbReference>
<keyword evidence="3" id="KW-1185">Reference proteome</keyword>
<organism evidence="2 3">
    <name type="scientific">Motilibacter deserti</name>
    <dbReference type="NCBI Taxonomy" id="2714956"/>
    <lineage>
        <taxon>Bacteria</taxon>
        <taxon>Bacillati</taxon>
        <taxon>Actinomycetota</taxon>
        <taxon>Actinomycetes</taxon>
        <taxon>Motilibacterales</taxon>
        <taxon>Motilibacteraceae</taxon>
        <taxon>Motilibacter</taxon>
    </lineage>
</organism>
<protein>
    <recommendedName>
        <fullName evidence="4">Beta/gamma crystallin</fullName>
    </recommendedName>
</protein>
<evidence type="ECO:0000313" key="2">
    <source>
        <dbReference type="EMBL" id="NHC15668.1"/>
    </source>
</evidence>
<evidence type="ECO:0008006" key="4">
    <source>
        <dbReference type="Google" id="ProtNLM"/>
    </source>
</evidence>
<evidence type="ECO:0000313" key="3">
    <source>
        <dbReference type="Proteomes" id="UP000800981"/>
    </source>
</evidence>
<sequence>MRIRTGLAVAALATALSAPAVLVAASPASAAPSSASLAILPSAYADHHRVLVSGHFDGSSSYSLVTFSLKGDDGWATPDLGFTRNVVAVDGDFSYEALVHRSVLDEDYGVLNTDEVFARVTSPGDSSLRTNTVLGKF</sequence>
<keyword evidence="1" id="KW-0732">Signal</keyword>
<feature type="chain" id="PRO_5045578415" description="Beta/gamma crystallin" evidence="1">
    <location>
        <begin position="31"/>
        <end position="137"/>
    </location>
</feature>
<feature type="signal peptide" evidence="1">
    <location>
        <begin position="1"/>
        <end position="30"/>
    </location>
</feature>
<name>A0ABX0GYK5_9ACTN</name>
<accession>A0ABX0GYK5</accession>
<gene>
    <name evidence="2" type="ORF">G9H71_17950</name>
</gene>
<evidence type="ECO:0000256" key="1">
    <source>
        <dbReference type="SAM" id="SignalP"/>
    </source>
</evidence>
<proteinExistence type="predicted"/>
<reference evidence="2 3" key="1">
    <citation type="submission" date="2020-03" db="EMBL/GenBank/DDBJ databases">
        <title>Two novel Motilibacter sp.</title>
        <authorList>
            <person name="Liu S."/>
        </authorList>
    </citation>
    <scope>NUCLEOTIDE SEQUENCE [LARGE SCALE GENOMIC DNA]</scope>
    <source>
        <strain evidence="2 3">E257</strain>
    </source>
</reference>
<comment type="caution">
    <text evidence="2">The sequence shown here is derived from an EMBL/GenBank/DDBJ whole genome shotgun (WGS) entry which is preliminary data.</text>
</comment>
<dbReference type="RefSeq" id="WP_166284162.1">
    <property type="nucleotide sequence ID" value="NZ_JAANNP010000044.1"/>
</dbReference>